<dbReference type="AlphaFoldDB" id="A0A1I2WXA6"/>
<accession>A0A1I2WXA6</accession>
<dbReference type="EMBL" id="FOPP01000004">
    <property type="protein sequence ID" value="SFH05259.1"/>
    <property type="molecule type" value="Genomic_DNA"/>
</dbReference>
<reference evidence="1 2" key="1">
    <citation type="submission" date="2016-10" db="EMBL/GenBank/DDBJ databases">
        <authorList>
            <person name="de Groot N.N."/>
        </authorList>
    </citation>
    <scope>NUCLEOTIDE SEQUENCE [LARGE SCALE GENOMIC DNA]</scope>
    <source>
        <strain evidence="1 2">DSM 18684</strain>
    </source>
</reference>
<evidence type="ECO:0000313" key="1">
    <source>
        <dbReference type="EMBL" id="SFH05259.1"/>
    </source>
</evidence>
<dbReference type="Proteomes" id="UP000199666">
    <property type="component" value="Unassembled WGS sequence"/>
</dbReference>
<evidence type="ECO:0000313" key="2">
    <source>
        <dbReference type="Proteomes" id="UP000199666"/>
    </source>
</evidence>
<keyword evidence="2" id="KW-1185">Reference proteome</keyword>
<gene>
    <name evidence="1" type="ORF">SAMN04489864_104310</name>
</gene>
<dbReference type="STRING" id="414048.SAMN04489864_104310"/>
<sequence>MEKENAKFYVVDGLDELRKIVQNLIQSSLEAIPDTKEGFINDTDGLVIRIQRDVQFRQLHLDEYAEVFMDHLQSELVQLSEDCNTFLLSDKKVHLEVNFKAYLIIILDVINNLIDHFKIHYSYCFNFKKVVPGRYKQKADLILTKISEKLIPSLELSGLEEKLLEVLKTYFSDMKSNKKVSFHLLDFWTVLINDLNKISSEGVEEVELDLCRIFCYHNFNYPPLIQYYISRLQLDYDAVDNYREEYIRITVEIRKLRQFIIRKGYGYDADAIELREALCHTLENELVCIKKLINMNKKIFEGTGTRYFLQQFYFKISISMEQFLFIFRLLIDKGIVLVKRKADLYEFIHAHVGTVKKNNLSIGNMQNTYAENNRVTAIKVRALLQSLIKQIDEKYLLTIFFFTY</sequence>
<protein>
    <submittedName>
        <fullName evidence="1">Uncharacterized protein</fullName>
    </submittedName>
</protein>
<organism evidence="1 2">
    <name type="scientific">Pedobacter insulae</name>
    <dbReference type="NCBI Taxonomy" id="414048"/>
    <lineage>
        <taxon>Bacteria</taxon>
        <taxon>Pseudomonadati</taxon>
        <taxon>Bacteroidota</taxon>
        <taxon>Sphingobacteriia</taxon>
        <taxon>Sphingobacteriales</taxon>
        <taxon>Sphingobacteriaceae</taxon>
        <taxon>Pedobacter</taxon>
    </lineage>
</organism>
<name>A0A1I2WXA6_9SPHI</name>
<proteinExistence type="predicted"/>